<dbReference type="SUPFAM" id="SSF55874">
    <property type="entry name" value="ATPase domain of HSP90 chaperone/DNA topoisomerase II/histidine kinase"/>
    <property type="match status" value="1"/>
</dbReference>
<comment type="subcellular location">
    <subcellularLocation>
        <location evidence="2">Membrane</location>
    </subcellularLocation>
</comment>
<dbReference type="PRINTS" id="PR00344">
    <property type="entry name" value="BCTRLSENSOR"/>
</dbReference>
<comment type="catalytic activity">
    <reaction evidence="1">
        <text>ATP + protein L-histidine = ADP + protein N-phospho-L-histidine.</text>
        <dbReference type="EC" id="2.7.13.3"/>
    </reaction>
</comment>
<evidence type="ECO:0000256" key="2">
    <source>
        <dbReference type="ARBA" id="ARBA00004370"/>
    </source>
</evidence>
<dbReference type="InterPro" id="IPR050428">
    <property type="entry name" value="TCS_sensor_his_kinase"/>
</dbReference>
<evidence type="ECO:0000259" key="11">
    <source>
        <dbReference type="PROSITE" id="PS50109"/>
    </source>
</evidence>
<keyword evidence="13" id="KW-1185">Reference proteome</keyword>
<protein>
    <recommendedName>
        <fullName evidence="3">histidine kinase</fullName>
        <ecNumber evidence="3">2.7.13.3</ecNumber>
    </recommendedName>
</protein>
<evidence type="ECO:0000256" key="6">
    <source>
        <dbReference type="ARBA" id="ARBA00022692"/>
    </source>
</evidence>
<organism evidence="12 13">
    <name type="scientific">Oceanispirochaeta crateris</name>
    <dbReference type="NCBI Taxonomy" id="2518645"/>
    <lineage>
        <taxon>Bacteria</taxon>
        <taxon>Pseudomonadati</taxon>
        <taxon>Spirochaetota</taxon>
        <taxon>Spirochaetia</taxon>
        <taxon>Spirochaetales</taxon>
        <taxon>Spirochaetaceae</taxon>
        <taxon>Oceanispirochaeta</taxon>
    </lineage>
</organism>
<dbReference type="InterPro" id="IPR003661">
    <property type="entry name" value="HisK_dim/P_dom"/>
</dbReference>
<evidence type="ECO:0000256" key="5">
    <source>
        <dbReference type="ARBA" id="ARBA00022679"/>
    </source>
</evidence>
<dbReference type="InterPro" id="IPR004358">
    <property type="entry name" value="Sig_transdc_His_kin-like_C"/>
</dbReference>
<accession>A0A5C1QPC7</accession>
<dbReference type="CDD" id="cd00082">
    <property type="entry name" value="HisKA"/>
    <property type="match status" value="1"/>
</dbReference>
<dbReference type="SMART" id="SM00387">
    <property type="entry name" value="HATPase_c"/>
    <property type="match status" value="1"/>
</dbReference>
<evidence type="ECO:0000256" key="9">
    <source>
        <dbReference type="ARBA" id="ARBA00023136"/>
    </source>
</evidence>
<keyword evidence="8 10" id="KW-1133">Transmembrane helix</keyword>
<dbReference type="InterPro" id="IPR036890">
    <property type="entry name" value="HATPase_C_sf"/>
</dbReference>
<dbReference type="PANTHER" id="PTHR45436:SF5">
    <property type="entry name" value="SENSOR HISTIDINE KINASE TRCS"/>
    <property type="match status" value="1"/>
</dbReference>
<keyword evidence="6 10" id="KW-0812">Transmembrane</keyword>
<keyword evidence="9 10" id="KW-0472">Membrane</keyword>
<dbReference type="EMBL" id="CP036150">
    <property type="protein sequence ID" value="QEN08424.1"/>
    <property type="molecule type" value="Genomic_DNA"/>
</dbReference>
<evidence type="ECO:0000256" key="7">
    <source>
        <dbReference type="ARBA" id="ARBA00022777"/>
    </source>
</evidence>
<dbReference type="Gene3D" id="1.10.287.130">
    <property type="match status" value="1"/>
</dbReference>
<dbReference type="SUPFAM" id="SSF47384">
    <property type="entry name" value="Homodimeric domain of signal transducing histidine kinase"/>
    <property type="match status" value="1"/>
</dbReference>
<dbReference type="SMART" id="SM00388">
    <property type="entry name" value="HisKA"/>
    <property type="match status" value="1"/>
</dbReference>
<sequence length="443" mass="49085">MRSMRARMLAAFFLIILLNSILLILSLLFGYSNSRKHWNDHVEHESRKLVMEFLTAMMDQEGILDATSSAEILKASRSYKIESAQIFLFSPGGDLLQSWSNPFQNRQDPEQADISKAEPLILGGQLKGSVQIVPLSFGSVNHNSIFITRIVKLFSLGLILSGSLSLLLAYRISAAFTKEAGSTARSLIKLARGSRLEQFSNSPTKELAKINEAAGSLQKMLIADESRRNLWSASIAHDLRTPLTAMKTQFSAYRDGALELTPEGWDKIMSELTVLESLTRDFLILGELDSAGKELSVKKETSDALRRKVLEALLDLAASRDISLKWTSTLDILFCDLSLISRALEALIKNAIQNMNSGGTVEIMATGTAESPCFKVINPGHIPEEHLPHLFDPLYKTDKSRKKEGSGLGLTISRRIAEFHRGSLVVENLEEQRVCFTMSLNLG</sequence>
<dbReference type="AlphaFoldDB" id="A0A5C1QPC7"/>
<evidence type="ECO:0000256" key="3">
    <source>
        <dbReference type="ARBA" id="ARBA00012438"/>
    </source>
</evidence>
<dbReference type="KEGG" id="ock:EXM22_10670"/>
<evidence type="ECO:0000313" key="13">
    <source>
        <dbReference type="Proteomes" id="UP000324209"/>
    </source>
</evidence>
<evidence type="ECO:0000256" key="4">
    <source>
        <dbReference type="ARBA" id="ARBA00022553"/>
    </source>
</evidence>
<dbReference type="OrthoDB" id="367096at2"/>
<evidence type="ECO:0000313" key="12">
    <source>
        <dbReference type="EMBL" id="QEN08424.1"/>
    </source>
</evidence>
<evidence type="ECO:0000256" key="10">
    <source>
        <dbReference type="SAM" id="Phobius"/>
    </source>
</evidence>
<dbReference type="PANTHER" id="PTHR45436">
    <property type="entry name" value="SENSOR HISTIDINE KINASE YKOH"/>
    <property type="match status" value="1"/>
</dbReference>
<dbReference type="Pfam" id="PF02518">
    <property type="entry name" value="HATPase_c"/>
    <property type="match status" value="1"/>
</dbReference>
<reference evidence="12 13" key="1">
    <citation type="submission" date="2019-02" db="EMBL/GenBank/DDBJ databases">
        <title>Complete Genome Sequence and Methylome Analysis of free living Spirochaetas.</title>
        <authorList>
            <person name="Fomenkov A."/>
            <person name="Dubinina G."/>
            <person name="Leshcheva N."/>
            <person name="Mikheeva N."/>
            <person name="Grabovich M."/>
            <person name="Vincze T."/>
            <person name="Roberts R.J."/>
        </authorList>
    </citation>
    <scope>NUCLEOTIDE SEQUENCE [LARGE SCALE GENOMIC DNA]</scope>
    <source>
        <strain evidence="12 13">K2</strain>
    </source>
</reference>
<dbReference type="RefSeq" id="WP_149486505.1">
    <property type="nucleotide sequence ID" value="NZ_CP036150.1"/>
</dbReference>
<feature type="transmembrane region" description="Helical" evidence="10">
    <location>
        <begin position="150"/>
        <end position="170"/>
    </location>
</feature>
<keyword evidence="7 12" id="KW-0418">Kinase</keyword>
<dbReference type="GO" id="GO:0000155">
    <property type="term" value="F:phosphorelay sensor kinase activity"/>
    <property type="evidence" value="ECO:0007669"/>
    <property type="project" value="InterPro"/>
</dbReference>
<keyword evidence="5" id="KW-0808">Transferase</keyword>
<dbReference type="InterPro" id="IPR005467">
    <property type="entry name" value="His_kinase_dom"/>
</dbReference>
<dbReference type="PROSITE" id="PS50109">
    <property type="entry name" value="HIS_KIN"/>
    <property type="match status" value="1"/>
</dbReference>
<dbReference type="GO" id="GO:0005886">
    <property type="term" value="C:plasma membrane"/>
    <property type="evidence" value="ECO:0007669"/>
    <property type="project" value="TreeGrafter"/>
</dbReference>
<dbReference type="Pfam" id="PF00512">
    <property type="entry name" value="HisKA"/>
    <property type="match status" value="1"/>
</dbReference>
<evidence type="ECO:0000256" key="8">
    <source>
        <dbReference type="ARBA" id="ARBA00022989"/>
    </source>
</evidence>
<evidence type="ECO:0000256" key="1">
    <source>
        <dbReference type="ARBA" id="ARBA00000085"/>
    </source>
</evidence>
<dbReference type="InterPro" id="IPR003594">
    <property type="entry name" value="HATPase_dom"/>
</dbReference>
<dbReference type="Proteomes" id="UP000324209">
    <property type="component" value="Chromosome"/>
</dbReference>
<name>A0A5C1QPC7_9SPIO</name>
<dbReference type="Gene3D" id="3.30.565.10">
    <property type="entry name" value="Histidine kinase-like ATPase, C-terminal domain"/>
    <property type="match status" value="1"/>
</dbReference>
<proteinExistence type="predicted"/>
<keyword evidence="4" id="KW-0597">Phosphoprotein</keyword>
<feature type="domain" description="Histidine kinase" evidence="11">
    <location>
        <begin position="234"/>
        <end position="443"/>
    </location>
</feature>
<gene>
    <name evidence="12" type="ORF">EXM22_10670</name>
</gene>
<dbReference type="InterPro" id="IPR036097">
    <property type="entry name" value="HisK_dim/P_sf"/>
</dbReference>
<dbReference type="EC" id="2.7.13.3" evidence="3"/>